<dbReference type="InterPro" id="IPR012337">
    <property type="entry name" value="RNaseH-like_sf"/>
</dbReference>
<dbReference type="PANTHER" id="PTHR37984:SF5">
    <property type="entry name" value="PROTEIN NYNRIN-LIKE"/>
    <property type="match status" value="1"/>
</dbReference>
<dbReference type="GO" id="GO:0003676">
    <property type="term" value="F:nucleic acid binding"/>
    <property type="evidence" value="ECO:0007669"/>
    <property type="project" value="InterPro"/>
</dbReference>
<dbReference type="SUPFAM" id="SSF53098">
    <property type="entry name" value="Ribonuclease H-like"/>
    <property type="match status" value="1"/>
</dbReference>
<dbReference type="InterPro" id="IPR050951">
    <property type="entry name" value="Retrovirus_Pol_polyprotein"/>
</dbReference>
<gene>
    <name evidence="2" type="ORF">Pmani_015168</name>
</gene>
<evidence type="ECO:0000313" key="3">
    <source>
        <dbReference type="Proteomes" id="UP001292094"/>
    </source>
</evidence>
<dbReference type="Gene3D" id="3.30.420.10">
    <property type="entry name" value="Ribonuclease H-like superfamily/Ribonuclease H"/>
    <property type="match status" value="1"/>
</dbReference>
<evidence type="ECO:0000313" key="2">
    <source>
        <dbReference type="EMBL" id="KAK4313488.1"/>
    </source>
</evidence>
<dbReference type="Proteomes" id="UP001292094">
    <property type="component" value="Unassembled WGS sequence"/>
</dbReference>
<protein>
    <recommendedName>
        <fullName evidence="1">Integrase catalytic domain-containing protein</fullName>
    </recommendedName>
</protein>
<dbReference type="InterPro" id="IPR036397">
    <property type="entry name" value="RNaseH_sf"/>
</dbReference>
<dbReference type="PANTHER" id="PTHR37984">
    <property type="entry name" value="PROTEIN CBG26694"/>
    <property type="match status" value="1"/>
</dbReference>
<organism evidence="2 3">
    <name type="scientific">Petrolisthes manimaculis</name>
    <dbReference type="NCBI Taxonomy" id="1843537"/>
    <lineage>
        <taxon>Eukaryota</taxon>
        <taxon>Metazoa</taxon>
        <taxon>Ecdysozoa</taxon>
        <taxon>Arthropoda</taxon>
        <taxon>Crustacea</taxon>
        <taxon>Multicrustacea</taxon>
        <taxon>Malacostraca</taxon>
        <taxon>Eumalacostraca</taxon>
        <taxon>Eucarida</taxon>
        <taxon>Decapoda</taxon>
        <taxon>Pleocyemata</taxon>
        <taxon>Anomura</taxon>
        <taxon>Galatheoidea</taxon>
        <taxon>Porcellanidae</taxon>
        <taxon>Petrolisthes</taxon>
    </lineage>
</organism>
<dbReference type="InterPro" id="IPR001584">
    <property type="entry name" value="Integrase_cat-core"/>
</dbReference>
<dbReference type="AlphaFoldDB" id="A0AAE1U7M4"/>
<dbReference type="GO" id="GO:0015074">
    <property type="term" value="P:DNA integration"/>
    <property type="evidence" value="ECO:0007669"/>
    <property type="project" value="InterPro"/>
</dbReference>
<name>A0AAE1U7M4_9EUCA</name>
<accession>A0AAE1U7M4</accession>
<sequence>MSIEEKFIQNLTDHIKENKKGLIPKCDHQKTIDALKAAADNSHAKGRLGYYLLENTPEKLIKRRSTQQESPLYYVSIEETFDVVKSAHISTGHGGRDRLLKELQKKYANIPTKAVELFKSLCQESQKKRKQPMTKGVVVRPILTKEFSSRGQVDLIDMQSMPSGSNKKWIMVYQDHQTKFCILRALTSKRAAEVAFHLLDIFLFFGAPVILQSDNGSEFTSQVWPKLTLVHGKPRHPQSQGSVERANGDIKDMLVAWMADNDSQDRPTGIKFVQFQCSPFRNKVLSIFCNVWL</sequence>
<comment type="caution">
    <text evidence="2">The sequence shown here is derived from an EMBL/GenBank/DDBJ whole genome shotgun (WGS) entry which is preliminary data.</text>
</comment>
<feature type="domain" description="Integrase catalytic" evidence="1">
    <location>
        <begin position="137"/>
        <end position="293"/>
    </location>
</feature>
<dbReference type="EMBL" id="JAWZYT010001300">
    <property type="protein sequence ID" value="KAK4313488.1"/>
    <property type="molecule type" value="Genomic_DNA"/>
</dbReference>
<evidence type="ECO:0000259" key="1">
    <source>
        <dbReference type="PROSITE" id="PS50994"/>
    </source>
</evidence>
<dbReference type="PROSITE" id="PS50994">
    <property type="entry name" value="INTEGRASE"/>
    <property type="match status" value="1"/>
</dbReference>
<dbReference type="Pfam" id="PF00665">
    <property type="entry name" value="rve"/>
    <property type="match status" value="1"/>
</dbReference>
<keyword evidence="3" id="KW-1185">Reference proteome</keyword>
<reference evidence="2" key="1">
    <citation type="submission" date="2023-11" db="EMBL/GenBank/DDBJ databases">
        <title>Genome assemblies of two species of porcelain crab, Petrolisthes cinctipes and Petrolisthes manimaculis (Anomura: Porcellanidae).</title>
        <authorList>
            <person name="Angst P."/>
        </authorList>
    </citation>
    <scope>NUCLEOTIDE SEQUENCE</scope>
    <source>
        <strain evidence="2">PB745_02</strain>
        <tissue evidence="2">Gill</tissue>
    </source>
</reference>
<proteinExistence type="predicted"/>